<feature type="domain" description="Thioredoxin" evidence="3">
    <location>
        <begin position="6"/>
        <end position="174"/>
    </location>
</feature>
<evidence type="ECO:0000259" key="3">
    <source>
        <dbReference type="PROSITE" id="PS51352"/>
    </source>
</evidence>
<dbReference type="InterPro" id="IPR012336">
    <property type="entry name" value="Thioredoxin-like_fold"/>
</dbReference>
<dbReference type="OrthoDB" id="189920at2759"/>
<evidence type="ECO:0000313" key="5">
    <source>
        <dbReference type="Proteomes" id="UP000700334"/>
    </source>
</evidence>
<feature type="transmembrane region" description="Helical" evidence="2">
    <location>
        <begin position="328"/>
        <end position="354"/>
    </location>
</feature>
<keyword evidence="2" id="KW-0812">Transmembrane</keyword>
<feature type="region of interest" description="Disordered" evidence="1">
    <location>
        <begin position="414"/>
        <end position="438"/>
    </location>
</feature>
<feature type="transmembrane region" description="Helical" evidence="2">
    <location>
        <begin position="220"/>
        <end position="243"/>
    </location>
</feature>
<evidence type="ECO:0000256" key="2">
    <source>
        <dbReference type="SAM" id="Phobius"/>
    </source>
</evidence>
<feature type="region of interest" description="Disordered" evidence="1">
    <location>
        <begin position="184"/>
        <end position="212"/>
    </location>
</feature>
<dbReference type="Gene3D" id="3.40.30.10">
    <property type="entry name" value="Glutaredoxin"/>
    <property type="match status" value="1"/>
</dbReference>
<proteinExistence type="predicted"/>
<dbReference type="PANTHER" id="PTHR36132:SF1">
    <property type="entry name" value="TRANSMEMBRANE PROTEIN 221"/>
    <property type="match status" value="1"/>
</dbReference>
<dbReference type="SUPFAM" id="SSF52833">
    <property type="entry name" value="Thioredoxin-like"/>
    <property type="match status" value="1"/>
</dbReference>
<dbReference type="CDD" id="cd03008">
    <property type="entry name" value="TryX_like_RdCVF"/>
    <property type="match status" value="1"/>
</dbReference>
<protein>
    <submittedName>
        <fullName evidence="4">Nucleoredoxin-like protein 1</fullName>
    </submittedName>
</protein>
<dbReference type="PROSITE" id="PS51352">
    <property type="entry name" value="THIOREDOXIN_2"/>
    <property type="match status" value="1"/>
</dbReference>
<dbReference type="InterPro" id="IPR053101">
    <property type="entry name" value="TM221"/>
</dbReference>
<dbReference type="PANTHER" id="PTHR36132">
    <property type="entry name" value="TRANSMEMBRANE PROTEIN 221"/>
    <property type="match status" value="1"/>
</dbReference>
<dbReference type="Proteomes" id="UP000700334">
    <property type="component" value="Unassembled WGS sequence"/>
</dbReference>
<feature type="transmembrane region" description="Helical" evidence="2">
    <location>
        <begin position="360"/>
        <end position="384"/>
    </location>
</feature>
<organism evidence="4 5">
    <name type="scientific">Galemys pyrenaicus</name>
    <name type="common">Iberian desman</name>
    <name type="synonym">Pyrenean desman</name>
    <dbReference type="NCBI Taxonomy" id="202257"/>
    <lineage>
        <taxon>Eukaryota</taxon>
        <taxon>Metazoa</taxon>
        <taxon>Chordata</taxon>
        <taxon>Craniata</taxon>
        <taxon>Vertebrata</taxon>
        <taxon>Euteleostomi</taxon>
        <taxon>Mammalia</taxon>
        <taxon>Eutheria</taxon>
        <taxon>Laurasiatheria</taxon>
        <taxon>Eulipotyphla</taxon>
        <taxon>Talpidae</taxon>
        <taxon>Galemys</taxon>
    </lineage>
</organism>
<accession>A0A8J6A8V2</accession>
<sequence>AQTAALSPAAMASLFSGHTLIRNNSDQDELDTEAELSRRLENRLVLLFFGAGTCPQCQAFAPVLKDFFVRLTDEFYVLRAAQLALVYISQDYTEEQQDLFLRDMPTKWLFLPFEDDLRRDLRRQFSVVRLPTVVVLKPGGAVLTRDATEEIRRLGPACFANWQEAAEVLDRSFLLPEDLDEPAPRSLTEPLRRRKYRVDPATRGAGSPGEGRGPSYGGRVLAAMILLGIPAAVLAALGAQLLFQLQAGRAELRGSRSDGLGPELGAGPGLPTDAAGALLPLAAALAALALVLGLTCLLLAALCGHLGAELARGRGPSRSDWFLYDRRLLRHTALGLFCCGVSVYLAALSIYALLLFEIEAGAAAAAILGSGALVLVAVLTHTLLRASRATRRGLHELTLPHCEDDPVSPAEVAKATPTAQSQQGIHRQGPYSSSAEPRAPLRPTFATVAPAVLGGGLGGSPLSAHMHRTLPASGGPWEGVTHEMRSMLGRRPGSSGKDSTLV</sequence>
<reference evidence="4" key="1">
    <citation type="journal article" date="2021" name="Evol. Appl.">
        <title>The genome of the Pyrenean desman and the effects of bottlenecks and inbreeding on the genomic landscape of an endangered species.</title>
        <authorList>
            <person name="Escoda L."/>
            <person name="Castresana J."/>
        </authorList>
    </citation>
    <scope>NUCLEOTIDE SEQUENCE</scope>
    <source>
        <strain evidence="4">IBE-C5619</strain>
    </source>
</reference>
<comment type="caution">
    <text evidence="4">The sequence shown here is derived from an EMBL/GenBank/DDBJ whole genome shotgun (WGS) entry which is preliminary data.</text>
</comment>
<dbReference type="Pfam" id="PF13905">
    <property type="entry name" value="Thioredoxin_8"/>
    <property type="match status" value="1"/>
</dbReference>
<dbReference type="EMBL" id="JAGFMF010011659">
    <property type="protein sequence ID" value="KAG8517214.1"/>
    <property type="molecule type" value="Genomic_DNA"/>
</dbReference>
<feature type="transmembrane region" description="Helical" evidence="2">
    <location>
        <begin position="277"/>
        <end position="307"/>
    </location>
</feature>
<keyword evidence="2" id="KW-1133">Transmembrane helix</keyword>
<name>A0A8J6A8V2_GALPY</name>
<gene>
    <name evidence="4" type="ORF">J0S82_009156</name>
</gene>
<keyword evidence="2" id="KW-0472">Membrane</keyword>
<keyword evidence="5" id="KW-1185">Reference proteome</keyword>
<evidence type="ECO:0000313" key="4">
    <source>
        <dbReference type="EMBL" id="KAG8517214.1"/>
    </source>
</evidence>
<feature type="compositionally biased region" description="Polar residues" evidence="1">
    <location>
        <begin position="417"/>
        <end position="435"/>
    </location>
</feature>
<dbReference type="InterPro" id="IPR036249">
    <property type="entry name" value="Thioredoxin-like_sf"/>
</dbReference>
<dbReference type="AlphaFoldDB" id="A0A8J6A8V2"/>
<evidence type="ECO:0000256" key="1">
    <source>
        <dbReference type="SAM" id="MobiDB-lite"/>
    </source>
</evidence>
<dbReference type="InterPro" id="IPR013766">
    <property type="entry name" value="Thioredoxin_domain"/>
</dbReference>
<feature type="non-terminal residue" evidence="4">
    <location>
        <position position="1"/>
    </location>
</feature>
<dbReference type="InterPro" id="IPR029201">
    <property type="entry name" value="Jiraiya"/>
</dbReference>
<dbReference type="Pfam" id="PF15038">
    <property type="entry name" value="Jiraiya"/>
    <property type="match status" value="1"/>
</dbReference>